<keyword evidence="4" id="KW-1185">Reference proteome</keyword>
<dbReference type="AlphaFoldDB" id="A0A8J6K1D1"/>
<feature type="compositionally biased region" description="Polar residues" evidence="1">
    <location>
        <begin position="305"/>
        <end position="315"/>
    </location>
</feature>
<proteinExistence type="predicted"/>
<feature type="compositionally biased region" description="Pro residues" evidence="1">
    <location>
        <begin position="279"/>
        <end position="289"/>
    </location>
</feature>
<feature type="compositionally biased region" description="Low complexity" evidence="1">
    <location>
        <begin position="36"/>
        <end position="45"/>
    </location>
</feature>
<dbReference type="OrthoDB" id="5981665at2759"/>
<comment type="caution">
    <text evidence="3">The sequence shown here is derived from an EMBL/GenBank/DDBJ whole genome shotgun (WGS) entry which is preliminary data.</text>
</comment>
<evidence type="ECO:0000256" key="1">
    <source>
        <dbReference type="SAM" id="MobiDB-lite"/>
    </source>
</evidence>
<gene>
    <name evidence="3" type="ORF">GDO78_003911</name>
</gene>
<feature type="region of interest" description="Disordered" evidence="1">
    <location>
        <begin position="1"/>
        <end position="45"/>
    </location>
</feature>
<dbReference type="Proteomes" id="UP000770717">
    <property type="component" value="Unassembled WGS sequence"/>
</dbReference>
<feature type="region of interest" description="Disordered" evidence="1">
    <location>
        <begin position="279"/>
        <end position="332"/>
    </location>
</feature>
<dbReference type="EMBL" id="WNTK01000012">
    <property type="protein sequence ID" value="KAG9475746.1"/>
    <property type="molecule type" value="Genomic_DNA"/>
</dbReference>
<protein>
    <recommendedName>
        <fullName evidence="2">Coiled-coil domain-containing protein</fullName>
    </recommendedName>
</protein>
<feature type="region of interest" description="Disordered" evidence="1">
    <location>
        <begin position="118"/>
        <end position="169"/>
    </location>
</feature>
<dbReference type="PANTHER" id="PTHR23247:SF2">
    <property type="entry name" value="COILED-COIL DOMAIN-CONTAINING PROTEIN 34"/>
    <property type="match status" value="1"/>
</dbReference>
<accession>A0A8J6K1D1</accession>
<sequence length="332" mass="38971">MSSTTSNIPSAEVRRSHSTPQKPSTSDSLMGRSKSCDVSSSGDSTYSLLSPIYHDSFESDIEDHSFHADILAKEAETKKPGNRTQEGTSAIEQTLADLKLSPWETWLLSKERRGRIELQKKLSEELKEEEERRKREQRKEQKKRLAEEQHKEWVWKKQEQERKEKEQKLVKERQEKALEEQQRHLIEEKSKEKYQEWLKKKKEEQQEKKRRQKEEEEKCLAELKEKKEMAERMFKDWLEQAKNKPRPTLNSYGYVNGKLTGYYDGSSYPAPGFYNPIPWKPIPMPPPPKETGKNSSGKKKKRPASHQSYRSSTTIVFKPKDNLQVGGGMFRR</sequence>
<dbReference type="Pfam" id="PF13904">
    <property type="entry name" value="CCDC34"/>
    <property type="match status" value="1"/>
</dbReference>
<organism evidence="3 4">
    <name type="scientific">Eleutherodactylus coqui</name>
    <name type="common">Puerto Rican coqui</name>
    <dbReference type="NCBI Taxonomy" id="57060"/>
    <lineage>
        <taxon>Eukaryota</taxon>
        <taxon>Metazoa</taxon>
        <taxon>Chordata</taxon>
        <taxon>Craniata</taxon>
        <taxon>Vertebrata</taxon>
        <taxon>Euteleostomi</taxon>
        <taxon>Amphibia</taxon>
        <taxon>Batrachia</taxon>
        <taxon>Anura</taxon>
        <taxon>Neobatrachia</taxon>
        <taxon>Hyloidea</taxon>
        <taxon>Eleutherodactylidae</taxon>
        <taxon>Eleutherodactylinae</taxon>
        <taxon>Eleutherodactylus</taxon>
        <taxon>Eleutherodactylus</taxon>
    </lineage>
</organism>
<dbReference type="InterPro" id="IPR025259">
    <property type="entry name" value="CCDC34/181"/>
</dbReference>
<feature type="region of interest" description="Disordered" evidence="1">
    <location>
        <begin position="197"/>
        <end position="218"/>
    </location>
</feature>
<evidence type="ECO:0000259" key="2">
    <source>
        <dbReference type="Pfam" id="PF13904"/>
    </source>
</evidence>
<feature type="compositionally biased region" description="Polar residues" evidence="1">
    <location>
        <begin position="18"/>
        <end position="28"/>
    </location>
</feature>
<dbReference type="PANTHER" id="PTHR23247">
    <property type="entry name" value="NY-REN-41 ANTIGEN L15 -RELATED"/>
    <property type="match status" value="1"/>
</dbReference>
<dbReference type="InterPro" id="IPR045323">
    <property type="entry name" value="CCDC34"/>
</dbReference>
<evidence type="ECO:0000313" key="3">
    <source>
        <dbReference type="EMBL" id="KAG9475746.1"/>
    </source>
</evidence>
<name>A0A8J6K1D1_ELECQ</name>
<feature type="domain" description="Coiled-coil" evidence="2">
    <location>
        <begin position="99"/>
        <end position="279"/>
    </location>
</feature>
<reference evidence="3" key="1">
    <citation type="thesis" date="2020" institute="ProQuest LLC" country="789 East Eisenhower Parkway, Ann Arbor, MI, USA">
        <title>Comparative Genomics and Chromosome Evolution.</title>
        <authorList>
            <person name="Mudd A.B."/>
        </authorList>
    </citation>
    <scope>NUCLEOTIDE SEQUENCE</scope>
    <source>
        <strain evidence="3">HN-11 Male</strain>
        <tissue evidence="3">Kidney and liver</tissue>
    </source>
</reference>
<evidence type="ECO:0000313" key="4">
    <source>
        <dbReference type="Proteomes" id="UP000770717"/>
    </source>
</evidence>